<dbReference type="GO" id="GO:0048513">
    <property type="term" value="P:animal organ development"/>
    <property type="evidence" value="ECO:0007669"/>
    <property type="project" value="UniProtKB-ARBA"/>
</dbReference>
<feature type="transmembrane region" description="Helical" evidence="18">
    <location>
        <begin position="1441"/>
        <end position="1461"/>
    </location>
</feature>
<dbReference type="Pfam" id="PF02210">
    <property type="entry name" value="Laminin_G_2"/>
    <property type="match status" value="2"/>
</dbReference>
<keyword evidence="3 15" id="KW-0245">EGF-like domain</keyword>
<evidence type="ECO:0000256" key="9">
    <source>
        <dbReference type="ARBA" id="ARBA00023136"/>
    </source>
</evidence>
<evidence type="ECO:0000256" key="11">
    <source>
        <dbReference type="ARBA" id="ARBA00023170"/>
    </source>
</evidence>
<dbReference type="GO" id="GO:0004930">
    <property type="term" value="F:G protein-coupled receptor activity"/>
    <property type="evidence" value="ECO:0007669"/>
    <property type="project" value="UniProtKB-KW"/>
</dbReference>
<feature type="transmembrane region" description="Helical" evidence="18">
    <location>
        <begin position="1260"/>
        <end position="1279"/>
    </location>
</feature>
<keyword evidence="8" id="KW-0297">G-protein coupled receptor</keyword>
<dbReference type="SMART" id="SM00008">
    <property type="entry name" value="HormR"/>
    <property type="match status" value="1"/>
</dbReference>
<dbReference type="Pfam" id="PF16489">
    <property type="entry name" value="GAIN"/>
    <property type="match status" value="1"/>
</dbReference>
<dbReference type="InterPro" id="IPR000152">
    <property type="entry name" value="EGF-type_Asp/Asn_hydroxyl_site"/>
</dbReference>
<dbReference type="SMART" id="SM00179">
    <property type="entry name" value="EGF_CA"/>
    <property type="match status" value="3"/>
</dbReference>
<evidence type="ECO:0000259" key="23">
    <source>
        <dbReference type="PROSITE" id="PS50227"/>
    </source>
</evidence>
<dbReference type="Gene3D" id="4.10.1240.10">
    <property type="entry name" value="GPCR, family 2, extracellular hormone receptor domain"/>
    <property type="match status" value="1"/>
</dbReference>
<dbReference type="FunFam" id="2.10.25.10:FF:000011">
    <property type="entry name" value="Cadherin EGF LAG seven-pass G-type receptor"/>
    <property type="match status" value="1"/>
</dbReference>
<keyword evidence="11" id="KW-0675">Receptor</keyword>
<feature type="domain" description="G-protein coupled receptors family 2 profile 2" evidence="24">
    <location>
        <begin position="1221"/>
        <end position="1462"/>
    </location>
</feature>
<dbReference type="GO" id="GO:0007166">
    <property type="term" value="P:cell surface receptor signaling pathway"/>
    <property type="evidence" value="ECO:0007669"/>
    <property type="project" value="InterPro"/>
</dbReference>
<dbReference type="InterPro" id="IPR000742">
    <property type="entry name" value="EGF"/>
</dbReference>
<feature type="disulfide bond" evidence="16">
    <location>
        <begin position="681"/>
        <end position="693"/>
    </location>
</feature>
<protein>
    <submittedName>
        <fullName evidence="25">Protocadherin-like protein wing polarity protein stan-like protein</fullName>
    </submittedName>
</protein>
<evidence type="ECO:0000256" key="14">
    <source>
        <dbReference type="ARBA" id="ARBA00023292"/>
    </source>
</evidence>
<keyword evidence="2" id="KW-1003">Cell membrane</keyword>
<evidence type="ECO:0000313" key="26">
    <source>
        <dbReference type="Proteomes" id="UP000616769"/>
    </source>
</evidence>
<evidence type="ECO:0000259" key="22">
    <source>
        <dbReference type="PROSITE" id="PS50221"/>
    </source>
</evidence>
<dbReference type="PROSITE" id="PS50027">
    <property type="entry name" value="EGF_LAM_2"/>
    <property type="match status" value="1"/>
</dbReference>
<sequence>MHQKYECDTEINLCFSNPCQNQGQCVRKEGGYYCDCLDGFFGKNCEINLRSDVCIVNNPCLAGSRCLINSINSTPSSSSSSLISTSLNGTASNESSNIQRSNDQLYQQSSSFVCADCPNQEWSSALCQLRTRSFVTGSYLTFSALKQRYRLNLKLRFATRQPNGLLLYNGRYNEQHDFIGLELINGRVYFSYSLGGINRAQVSVGHRLNDGNWHQIEVNYVNRSATLKLDNCDEAFLSAVDRYDLGPKFACANRTTLILENRCSDRMQTCFRFLDLTGPLQIGGLPPLPTEFQVENIDFNGCISDLQIDHSPVDFNIFVANNGTMIGCAAKQHFCMPNSCNEHGKCENSWNGYICRCDDGFTGQDCLEKTDAIRHFKGDGFLMFSPNLQPLSYPWLVSFDIKTVARNALVLAIQLGQSSMVRFEIIDGKFSYSVDDRPPIMIDEIDINNEKWHHIEARWLATGIMLSVDYGQYIKKQRLEGTDILGLYIAKVTIGGHDTPDEITDAYMYRSQLPQFVGCIQSVDVGNSKNSWLRPTLEDNVYQGCQNSLNDHKCQSDPCPTNSDCIVKGMNSYECRCHHGFIGKHCIPVCELNPCAYGSTCVAANNSYGYRCLCDRSHSGFYCEDRLPETCPADWWGSPICGPCNCDVSKGYDGNCNKTTGECSCQANRFQPPGSDVCLECDCYTLGSHSSRCDRETGQCQCRSGVVGRRCDLCPSPFAEVTNRGCEVIYDACPRTFTDGIWWDRTSFGSKSIRRCPIGSTGTAERVCLQTEGWLKPNLFECLSDTFLDLQEQWKIIKDSDSRQNETTLLNTQHSIRLINDLRSAINSTEGFYGGDVQLIFQLVRRIIQNELQQSGLNLTHKQDRHFLRNLCESTSAILDPRYASIWEKIADFDQGPEQFLRLFNQYSEVLINNQRDTFTEPFEIATKWLVFGLDTVATNELWDISQEFANKKSLGIQKSANTIHQRFARSIDSGEERLISSEFLDYSLNPDPSTLGSSDRDDSLRHSNPAVIIPKYNNYPIRKQNIDDITKVIIPLRLLNVESLDDLKHSFAKNPNHRSTTQQNALIAYTVFVSMAHFLPSQTDSTIRQRFAMPIKSNTPIVTLTMKPANSSQDHFLTKSLHPKLRFRFRTLSREGRSIPQCVHWSFPSLNVATSGISNRKSTSRGRWSSKGCELKGYYPPQRFRSSYDYINCSCDRAFAMAVLMDVSGDEFYFDESFAQITVSYIFTLTSLILLALTYSLLSLARGMDTNSITIHKNIVICLFMTELIFMLGLRVRIKLIQFESLCKLVAIFLHYSFQCLFTWMLIESIHLYRMLTEIRDINRGPMRFYYFLGYGSAAIIVALSVGVRADQYGNHLFCFISIFESVIWGLIAPICLIIILNLFVFLLAIQASSQFKTNVCDYGNLRTLLWLSIILVPLLVVLWILALLSINDTVEELHYAYSLSTLICALYIFIAYCLSNRCVRNNIQMIWIKFVRGNNSCNNNGSDESFSGTRTSITSRNGQGGYYHSGSLFDVYGLNQNVLAVNTMRAVISSSSTTSRSTLTKCSTGIVEPTEGMDPESTDDEFRNRGRSHHYRHKCRRRHHSRHCRSRRKERLTETGSSDDNSRDFSMELASSHSSDAEEGVASNTNNDSQKDLMQQQQENQINQLIQDQKQSENHSANLRSLSSINQQSSDLSSNAPTVIYGQRTGLPPGATPVLLKQVDPNTAHLIASTINSRSNLLAMTANVGEMNCNHYSTTTANAKSLAQPPASTEHIYSYARKSNQPNQPSHYSTLGPGSTVNPVDDVGLPPIEIGTQYRSHYQSIKENPFASTHVRLVQSQSSTSKAKSNDSVAESSSSSLSNTIDSKTLSNDQPNTSQQQDELEERAWKM</sequence>
<reference evidence="25 26" key="1">
    <citation type="journal article" date="2015" name="Parasit. Vectors">
        <title>Draft genome of the scabies mite.</title>
        <authorList>
            <person name="Rider S.D.Jr."/>
            <person name="Morgan M.S."/>
            <person name="Arlian L.G."/>
        </authorList>
    </citation>
    <scope>NUCLEOTIDE SEQUENCE [LARGE SCALE GENOMIC DNA]</scope>
    <source>
        <strain evidence="25">Arlian Lab</strain>
    </source>
</reference>
<dbReference type="PANTHER" id="PTHR12011:SF347">
    <property type="entry name" value="FI21270P1-RELATED"/>
    <property type="match status" value="1"/>
</dbReference>
<dbReference type="PROSITE" id="PS00022">
    <property type="entry name" value="EGF_1"/>
    <property type="match status" value="4"/>
</dbReference>
<feature type="transmembrane region" description="Helical" evidence="18">
    <location>
        <begin position="1329"/>
        <end position="1349"/>
    </location>
</feature>
<dbReference type="InterPro" id="IPR002049">
    <property type="entry name" value="LE_dom"/>
</dbReference>
<dbReference type="CDD" id="cd00110">
    <property type="entry name" value="LamG"/>
    <property type="match status" value="2"/>
</dbReference>
<feature type="disulfide bond" evidence="16">
    <location>
        <begin position="702"/>
        <end position="711"/>
    </location>
</feature>
<evidence type="ECO:0000259" key="24">
    <source>
        <dbReference type="PROSITE" id="PS50261"/>
    </source>
</evidence>
<dbReference type="PRINTS" id="PR00249">
    <property type="entry name" value="GPCRSECRETIN"/>
</dbReference>
<dbReference type="InterPro" id="IPR036445">
    <property type="entry name" value="GPCR_2_extracell_dom_sf"/>
</dbReference>
<evidence type="ECO:0000259" key="20">
    <source>
        <dbReference type="PROSITE" id="PS50026"/>
    </source>
</evidence>
<dbReference type="SMART" id="SM00180">
    <property type="entry name" value="EGF_Lam"/>
    <property type="match status" value="1"/>
</dbReference>
<evidence type="ECO:0000256" key="1">
    <source>
        <dbReference type="ARBA" id="ARBA00004651"/>
    </source>
</evidence>
<keyword evidence="6" id="KW-0677">Repeat</keyword>
<dbReference type="PANTHER" id="PTHR12011">
    <property type="entry name" value="ADHESION G-PROTEIN COUPLED RECEPTOR"/>
    <property type="match status" value="1"/>
</dbReference>
<keyword evidence="13" id="KW-0807">Transducer</keyword>
<evidence type="ECO:0000256" key="2">
    <source>
        <dbReference type="ARBA" id="ARBA00022475"/>
    </source>
</evidence>
<dbReference type="Gene3D" id="2.60.220.50">
    <property type="match status" value="1"/>
</dbReference>
<dbReference type="Pfam" id="PF00008">
    <property type="entry name" value="EGF"/>
    <property type="match status" value="1"/>
</dbReference>
<feature type="disulfide bond" evidence="15">
    <location>
        <begin position="357"/>
        <end position="366"/>
    </location>
</feature>
<feature type="compositionally biased region" description="Low complexity" evidence="17">
    <location>
        <begin position="1832"/>
        <end position="1851"/>
    </location>
</feature>
<evidence type="ECO:0000256" key="6">
    <source>
        <dbReference type="ARBA" id="ARBA00022737"/>
    </source>
</evidence>
<dbReference type="GO" id="GO:0005509">
    <property type="term" value="F:calcium ion binding"/>
    <property type="evidence" value="ECO:0007669"/>
    <property type="project" value="InterPro"/>
</dbReference>
<evidence type="ECO:0000256" key="4">
    <source>
        <dbReference type="ARBA" id="ARBA00022692"/>
    </source>
</evidence>
<feature type="domain" description="EGF-like" evidence="20">
    <location>
        <begin position="550"/>
        <end position="587"/>
    </location>
</feature>
<feature type="transmembrane region" description="Helical" evidence="18">
    <location>
        <begin position="1369"/>
        <end position="1390"/>
    </location>
</feature>
<dbReference type="FunFam" id="4.10.1240.10:FF:000021">
    <property type="entry name" value="Cadherin EGF LAG seven-pass G-type receptor"/>
    <property type="match status" value="1"/>
</dbReference>
<feature type="domain" description="Laminin G" evidence="19">
    <location>
        <begin position="371"/>
        <end position="545"/>
    </location>
</feature>
<feature type="domain" description="G-protein coupled receptors family 2 profile 1" evidence="23">
    <location>
        <begin position="701"/>
        <end position="786"/>
    </location>
</feature>
<evidence type="ECO:0000256" key="18">
    <source>
        <dbReference type="SAM" id="Phobius"/>
    </source>
</evidence>
<dbReference type="SUPFAM" id="SSF57196">
    <property type="entry name" value="EGF/Laminin"/>
    <property type="match status" value="4"/>
</dbReference>
<comment type="caution">
    <text evidence="15">Lacks conserved residue(s) required for the propagation of feature annotation.</text>
</comment>
<dbReference type="Gene3D" id="1.20.1070.10">
    <property type="entry name" value="Rhodopsin 7-helix transmembrane proteins"/>
    <property type="match status" value="1"/>
</dbReference>
<proteinExistence type="predicted"/>
<feature type="domain" description="EGF-like" evidence="20">
    <location>
        <begin position="588"/>
        <end position="624"/>
    </location>
</feature>
<dbReference type="VEuPathDB" id="VectorBase:SSCA001105"/>
<dbReference type="PROSITE" id="PS50026">
    <property type="entry name" value="EGF_3"/>
    <property type="match status" value="4"/>
</dbReference>
<dbReference type="GO" id="GO:0048468">
    <property type="term" value="P:cell development"/>
    <property type="evidence" value="ECO:0007669"/>
    <property type="project" value="UniProtKB-ARBA"/>
</dbReference>
<dbReference type="GO" id="GO:0005886">
    <property type="term" value="C:plasma membrane"/>
    <property type="evidence" value="ECO:0007669"/>
    <property type="project" value="UniProtKB-SubCell"/>
</dbReference>
<feature type="region of interest" description="Disordered" evidence="17">
    <location>
        <begin position="1818"/>
        <end position="1873"/>
    </location>
</feature>
<keyword evidence="5" id="KW-0732">Signal</keyword>
<feature type="domain" description="GAIN-B" evidence="22">
    <location>
        <begin position="1010"/>
        <end position="1212"/>
    </location>
</feature>
<dbReference type="FunFam" id="2.60.120.200:FF:000173">
    <property type="entry name" value="Cadherin EGF LAG seven-pass G-type receptor"/>
    <property type="match status" value="1"/>
</dbReference>
<dbReference type="OrthoDB" id="6488170at2759"/>
<dbReference type="Pfam" id="PF00053">
    <property type="entry name" value="EGF_laminin"/>
    <property type="match status" value="1"/>
</dbReference>
<dbReference type="CDD" id="cd00054">
    <property type="entry name" value="EGF_CA"/>
    <property type="match status" value="3"/>
</dbReference>
<feature type="domain" description="Laminin EGF-like" evidence="21">
    <location>
        <begin position="681"/>
        <end position="728"/>
    </location>
</feature>
<dbReference type="Gene3D" id="2.60.120.200">
    <property type="match status" value="2"/>
</dbReference>
<feature type="transmembrane region" description="Helical" evidence="18">
    <location>
        <begin position="1410"/>
        <end position="1429"/>
    </location>
</feature>
<dbReference type="InterPro" id="IPR032471">
    <property type="entry name" value="AGRL2-4_GAIN_subdom_A"/>
</dbReference>
<evidence type="ECO:0000256" key="15">
    <source>
        <dbReference type="PROSITE-ProRule" id="PRU00076"/>
    </source>
</evidence>
<accession>A0A132AHL1</accession>
<dbReference type="InterPro" id="IPR001879">
    <property type="entry name" value="GPCR_2_extracellular_dom"/>
</dbReference>
<dbReference type="PROSITE" id="PS01248">
    <property type="entry name" value="EGF_LAM_1"/>
    <property type="match status" value="1"/>
</dbReference>
<feature type="domain" description="Laminin G" evidence="19">
    <location>
        <begin position="129"/>
        <end position="328"/>
    </location>
</feature>
<feature type="disulfide bond" evidence="15">
    <location>
        <begin position="577"/>
        <end position="586"/>
    </location>
</feature>
<keyword evidence="10 15" id="KW-1015">Disulfide bond</keyword>
<dbReference type="InterPro" id="IPR057244">
    <property type="entry name" value="GAIN_B"/>
</dbReference>
<feature type="domain" description="EGF-like" evidence="20">
    <location>
        <begin position="331"/>
        <end position="367"/>
    </location>
</feature>
<dbReference type="PROSITE" id="PS01186">
    <property type="entry name" value="EGF_2"/>
    <property type="match status" value="2"/>
</dbReference>
<dbReference type="InterPro" id="IPR013320">
    <property type="entry name" value="ConA-like_dom_sf"/>
</dbReference>
<dbReference type="EMBL" id="JXLN01015218">
    <property type="protein sequence ID" value="KPM10488.1"/>
    <property type="molecule type" value="Genomic_DNA"/>
</dbReference>
<feature type="transmembrane region" description="Helical" evidence="18">
    <location>
        <begin position="1226"/>
        <end position="1248"/>
    </location>
</feature>
<dbReference type="GO" id="GO:0007155">
    <property type="term" value="P:cell adhesion"/>
    <property type="evidence" value="ECO:0007669"/>
    <property type="project" value="UniProtKB-ARBA"/>
</dbReference>
<feature type="compositionally biased region" description="Basic residues" evidence="17">
    <location>
        <begin position="1571"/>
        <end position="1596"/>
    </location>
</feature>
<dbReference type="Pfam" id="PF00002">
    <property type="entry name" value="7tm_2"/>
    <property type="match status" value="1"/>
</dbReference>
<keyword evidence="9 18" id="KW-0472">Membrane</keyword>
<feature type="disulfide bond" evidence="15">
    <location>
        <begin position="595"/>
        <end position="612"/>
    </location>
</feature>
<name>A0A132AHL1_SARSC</name>
<dbReference type="InterPro" id="IPR046338">
    <property type="entry name" value="GAIN_dom_sf"/>
</dbReference>
<dbReference type="Gene3D" id="2.170.300.10">
    <property type="entry name" value="Tie2 ligand-binding domain superfamily"/>
    <property type="match status" value="1"/>
</dbReference>
<feature type="transmembrane region" description="Helical" evidence="18">
    <location>
        <begin position="1291"/>
        <end position="1308"/>
    </location>
</feature>
<dbReference type="Proteomes" id="UP000616769">
    <property type="component" value="Unassembled WGS sequence"/>
</dbReference>
<feature type="compositionally biased region" description="Polar residues" evidence="17">
    <location>
        <begin position="1764"/>
        <end position="1784"/>
    </location>
</feature>
<keyword evidence="4 18" id="KW-0812">Transmembrane</keyword>
<dbReference type="InterPro" id="IPR001881">
    <property type="entry name" value="EGF-like_Ca-bd_dom"/>
</dbReference>
<feature type="domain" description="EGF-like" evidence="20">
    <location>
        <begin position="10"/>
        <end position="46"/>
    </location>
</feature>
<dbReference type="InterPro" id="IPR001791">
    <property type="entry name" value="Laminin_G"/>
</dbReference>
<dbReference type="PROSITE" id="PS50261">
    <property type="entry name" value="G_PROTEIN_RECEP_F2_4"/>
    <property type="match status" value="1"/>
</dbReference>
<evidence type="ECO:0000259" key="21">
    <source>
        <dbReference type="PROSITE" id="PS50027"/>
    </source>
</evidence>
<dbReference type="PROSITE" id="PS50025">
    <property type="entry name" value="LAM_G_DOMAIN"/>
    <property type="match status" value="2"/>
</dbReference>
<dbReference type="PROSITE" id="PS50227">
    <property type="entry name" value="G_PROTEIN_RECEP_F2_3"/>
    <property type="match status" value="1"/>
</dbReference>
<evidence type="ECO:0000256" key="17">
    <source>
        <dbReference type="SAM" id="MobiDB-lite"/>
    </source>
</evidence>
<evidence type="ECO:0000259" key="19">
    <source>
        <dbReference type="PROSITE" id="PS50025"/>
    </source>
</evidence>
<dbReference type="CDD" id="cd15441">
    <property type="entry name" value="7tmB2_CELSR_Adhesion_IV"/>
    <property type="match status" value="1"/>
</dbReference>
<evidence type="ECO:0000256" key="12">
    <source>
        <dbReference type="ARBA" id="ARBA00023180"/>
    </source>
</evidence>
<dbReference type="Gene3D" id="2.10.25.10">
    <property type="entry name" value="Laminin"/>
    <property type="match status" value="3"/>
</dbReference>
<feature type="disulfide bond" evidence="16">
    <location>
        <begin position="683"/>
        <end position="700"/>
    </location>
</feature>
<feature type="disulfide bond" evidence="15">
    <location>
        <begin position="36"/>
        <end position="45"/>
    </location>
</feature>
<dbReference type="CDD" id="cd00055">
    <property type="entry name" value="EGF_Lam"/>
    <property type="match status" value="1"/>
</dbReference>
<dbReference type="InterPro" id="IPR017981">
    <property type="entry name" value="GPCR_2-like_7TM"/>
</dbReference>
<dbReference type="SMART" id="SM00282">
    <property type="entry name" value="LamG"/>
    <property type="match status" value="2"/>
</dbReference>
<feature type="region of interest" description="Disordered" evidence="17">
    <location>
        <begin position="1764"/>
        <end position="1790"/>
    </location>
</feature>
<gene>
    <name evidence="25" type="ORF">QR98_0090440</name>
</gene>
<dbReference type="PROSITE" id="PS50221">
    <property type="entry name" value="GAIN_B"/>
    <property type="match status" value="1"/>
</dbReference>
<evidence type="ECO:0000256" key="3">
    <source>
        <dbReference type="ARBA" id="ARBA00022536"/>
    </source>
</evidence>
<feature type="disulfide bond" evidence="15">
    <location>
        <begin position="614"/>
        <end position="623"/>
    </location>
</feature>
<feature type="region of interest" description="Disordered" evidence="17">
    <location>
        <begin position="1542"/>
        <end position="1645"/>
    </location>
</feature>
<evidence type="ECO:0000256" key="5">
    <source>
        <dbReference type="ARBA" id="ARBA00022729"/>
    </source>
</evidence>
<keyword evidence="7 18" id="KW-1133">Transmembrane helix</keyword>
<evidence type="ECO:0000256" key="7">
    <source>
        <dbReference type="ARBA" id="ARBA00022989"/>
    </source>
</evidence>
<evidence type="ECO:0000256" key="10">
    <source>
        <dbReference type="ARBA" id="ARBA00023157"/>
    </source>
</evidence>
<dbReference type="SUPFAM" id="SSF49899">
    <property type="entry name" value="Concanavalin A-like lectins/glucanases"/>
    <property type="match status" value="2"/>
</dbReference>
<dbReference type="PROSITE" id="PS00010">
    <property type="entry name" value="ASX_HYDROXYL"/>
    <property type="match status" value="1"/>
</dbReference>
<dbReference type="FunFam" id="2.10.25.10:FF:000066">
    <property type="entry name" value="FAT atypical cadherin 4"/>
    <property type="match status" value="1"/>
</dbReference>
<comment type="caution">
    <text evidence="25">The sequence shown here is derived from an EMBL/GenBank/DDBJ whole genome shotgun (WGS) entry which is preliminary data.</text>
</comment>
<comment type="subcellular location">
    <subcellularLocation>
        <location evidence="1">Cell membrane</location>
        <topology evidence="1">Multi-pass membrane protein</topology>
    </subcellularLocation>
</comment>
<organism evidence="25 26">
    <name type="scientific">Sarcoptes scabiei</name>
    <name type="common">Itch mite</name>
    <name type="synonym">Acarus scabiei</name>
    <dbReference type="NCBI Taxonomy" id="52283"/>
    <lineage>
        <taxon>Eukaryota</taxon>
        <taxon>Metazoa</taxon>
        <taxon>Ecdysozoa</taxon>
        <taxon>Arthropoda</taxon>
        <taxon>Chelicerata</taxon>
        <taxon>Arachnida</taxon>
        <taxon>Acari</taxon>
        <taxon>Acariformes</taxon>
        <taxon>Sarcoptiformes</taxon>
        <taxon>Astigmata</taxon>
        <taxon>Psoroptidia</taxon>
        <taxon>Sarcoptoidea</taxon>
        <taxon>Sarcoptidae</taxon>
        <taxon>Sarcoptinae</taxon>
        <taxon>Sarcoptes</taxon>
    </lineage>
</organism>
<keyword evidence="14 16" id="KW-0424">Laminin EGF-like domain</keyword>
<evidence type="ECO:0000313" key="25">
    <source>
        <dbReference type="EMBL" id="KPM10488.1"/>
    </source>
</evidence>
<dbReference type="InterPro" id="IPR000832">
    <property type="entry name" value="GPCR_2_secretin-like"/>
</dbReference>
<dbReference type="SMART" id="SM00181">
    <property type="entry name" value="EGF"/>
    <property type="match status" value="6"/>
</dbReference>
<keyword evidence="12" id="KW-0325">Glycoprotein</keyword>
<evidence type="ECO:0000256" key="16">
    <source>
        <dbReference type="PROSITE-ProRule" id="PRU00460"/>
    </source>
</evidence>
<evidence type="ECO:0000256" key="13">
    <source>
        <dbReference type="ARBA" id="ARBA00023224"/>
    </source>
</evidence>
<feature type="compositionally biased region" description="Polar residues" evidence="17">
    <location>
        <begin position="1852"/>
        <end position="1863"/>
    </location>
</feature>
<evidence type="ECO:0000256" key="8">
    <source>
        <dbReference type="ARBA" id="ARBA00023040"/>
    </source>
</evidence>